<protein>
    <submittedName>
        <fullName evidence="4">CAP domain-containing protein</fullName>
    </submittedName>
</protein>
<feature type="domain" description="SCP" evidence="3">
    <location>
        <begin position="95"/>
        <end position="206"/>
    </location>
</feature>
<dbReference type="PANTHER" id="PTHR31157:SF1">
    <property type="entry name" value="SCP DOMAIN-CONTAINING PROTEIN"/>
    <property type="match status" value="1"/>
</dbReference>
<dbReference type="SUPFAM" id="SSF55797">
    <property type="entry name" value="PR-1-like"/>
    <property type="match status" value="1"/>
</dbReference>
<dbReference type="CDD" id="cd05379">
    <property type="entry name" value="CAP_bacterial"/>
    <property type="match status" value="1"/>
</dbReference>
<reference evidence="4 5" key="1">
    <citation type="submission" date="2024-06" db="EMBL/GenBank/DDBJ databases">
        <title>The Natural Products Discovery Center: Release of the First 8490 Sequenced Strains for Exploring Actinobacteria Biosynthetic Diversity.</title>
        <authorList>
            <person name="Kalkreuter E."/>
            <person name="Kautsar S.A."/>
            <person name="Yang D."/>
            <person name="Bader C.D."/>
            <person name="Teijaro C.N."/>
            <person name="Fluegel L."/>
            <person name="Davis C.M."/>
            <person name="Simpson J.R."/>
            <person name="Lauterbach L."/>
            <person name="Steele A.D."/>
            <person name="Gui C."/>
            <person name="Meng S."/>
            <person name="Li G."/>
            <person name="Viehrig K."/>
            <person name="Ye F."/>
            <person name="Su P."/>
            <person name="Kiefer A.F."/>
            <person name="Nichols A."/>
            <person name="Cepeda A.J."/>
            <person name="Yan W."/>
            <person name="Fan B."/>
            <person name="Jiang Y."/>
            <person name="Adhikari A."/>
            <person name="Zheng C.-J."/>
            <person name="Schuster L."/>
            <person name="Cowan T.M."/>
            <person name="Smanski M.J."/>
            <person name="Chevrette M.G."/>
            <person name="De Carvalho L.P.S."/>
            <person name="Shen B."/>
        </authorList>
    </citation>
    <scope>NUCLEOTIDE SEQUENCE [LARGE SCALE GENOMIC DNA]</scope>
    <source>
        <strain evidence="4 5">NPDC049344</strain>
    </source>
</reference>
<proteinExistence type="predicted"/>
<dbReference type="InterPro" id="IPR035940">
    <property type="entry name" value="CAP_sf"/>
</dbReference>
<accession>A0ABV3I1I9</accession>
<feature type="region of interest" description="Disordered" evidence="1">
    <location>
        <begin position="28"/>
        <end position="88"/>
    </location>
</feature>
<evidence type="ECO:0000256" key="2">
    <source>
        <dbReference type="SAM" id="SignalP"/>
    </source>
</evidence>
<organism evidence="4 5">
    <name type="scientific">Streptomyces kurssanovii</name>
    <dbReference type="NCBI Taxonomy" id="67312"/>
    <lineage>
        <taxon>Bacteria</taxon>
        <taxon>Bacillati</taxon>
        <taxon>Actinomycetota</taxon>
        <taxon>Actinomycetes</taxon>
        <taxon>Kitasatosporales</taxon>
        <taxon>Streptomycetaceae</taxon>
        <taxon>Streptomyces</taxon>
    </lineage>
</organism>
<dbReference type="EMBL" id="JBFAQK010000058">
    <property type="protein sequence ID" value="MEV4684715.1"/>
    <property type="molecule type" value="Genomic_DNA"/>
</dbReference>
<dbReference type="Gene3D" id="3.40.33.10">
    <property type="entry name" value="CAP"/>
    <property type="match status" value="1"/>
</dbReference>
<evidence type="ECO:0000313" key="5">
    <source>
        <dbReference type="Proteomes" id="UP001552521"/>
    </source>
</evidence>
<comment type="caution">
    <text evidence="4">The sequence shown here is derived from an EMBL/GenBank/DDBJ whole genome shotgun (WGS) entry which is preliminary data.</text>
</comment>
<dbReference type="RefSeq" id="WP_364599825.1">
    <property type="nucleotide sequence ID" value="NZ_JBFAQK010000058.1"/>
</dbReference>
<evidence type="ECO:0000256" key="1">
    <source>
        <dbReference type="SAM" id="MobiDB-lite"/>
    </source>
</evidence>
<feature type="compositionally biased region" description="Pro residues" evidence="1">
    <location>
        <begin position="44"/>
        <end position="54"/>
    </location>
</feature>
<feature type="compositionally biased region" description="Low complexity" evidence="1">
    <location>
        <begin position="33"/>
        <end position="43"/>
    </location>
</feature>
<dbReference type="Proteomes" id="UP001552521">
    <property type="component" value="Unassembled WGS sequence"/>
</dbReference>
<feature type="chain" id="PRO_5046554351" evidence="2">
    <location>
        <begin position="23"/>
        <end position="213"/>
    </location>
</feature>
<evidence type="ECO:0000259" key="3">
    <source>
        <dbReference type="Pfam" id="PF00188"/>
    </source>
</evidence>
<dbReference type="PANTHER" id="PTHR31157">
    <property type="entry name" value="SCP DOMAIN-CONTAINING PROTEIN"/>
    <property type="match status" value="1"/>
</dbReference>
<keyword evidence="2" id="KW-0732">Signal</keyword>
<name>A0ABV3I1I9_9ACTN</name>
<sequence length="213" mass="22107">MKNRVLVPAVVALVTLAGAAPAAGLAPPPPWYYEPAQPAAWKPAPAPSWRPPAARPAEKPSQQAPAQGGGTERPTKGTGSSGPAPQADYRSTLVRLLNDERAAADCPALRPHPKLNKAAQAHSAYMARAQNLSHTGEGGTDPGGRLAAAGYDFGRAGENIVAGPADPAAAVRAWMNSSKHRTSILTCQYRHAGAGRATGRNGPWWTLLLAAPR</sequence>
<dbReference type="InterPro" id="IPR014044">
    <property type="entry name" value="CAP_dom"/>
</dbReference>
<evidence type="ECO:0000313" key="4">
    <source>
        <dbReference type="EMBL" id="MEV4684715.1"/>
    </source>
</evidence>
<keyword evidence="5" id="KW-1185">Reference proteome</keyword>
<gene>
    <name evidence="4" type="ORF">AB0K36_28570</name>
</gene>
<feature type="signal peptide" evidence="2">
    <location>
        <begin position="1"/>
        <end position="22"/>
    </location>
</feature>
<dbReference type="Pfam" id="PF00188">
    <property type="entry name" value="CAP"/>
    <property type="match status" value="1"/>
</dbReference>